<dbReference type="AlphaFoldDB" id="A0A977KBJ7"/>
<protein>
    <submittedName>
        <fullName evidence="1">Uncharacterized protein</fullName>
    </submittedName>
</protein>
<keyword evidence="2" id="KW-1185">Reference proteome</keyword>
<evidence type="ECO:0000313" key="1">
    <source>
        <dbReference type="EMBL" id="UXD22642.1"/>
    </source>
</evidence>
<sequence>MQYVVIDYRLRKEGELGETKGGQGGATVRYCDSLERRHLNLSRSTNGKRVQLHWRSDHLESSAVADFAHHSLTVTLFYQCQDKLAG</sequence>
<name>A0A977KBJ7_9CREN</name>
<dbReference type="EMBL" id="CP006868">
    <property type="protein sequence ID" value="UXD22642.1"/>
    <property type="molecule type" value="Genomic_DNA"/>
</dbReference>
<reference evidence="1" key="1">
    <citation type="submission" date="2013-11" db="EMBL/GenBank/DDBJ databases">
        <title>Comparative genomics of Ignicoccus.</title>
        <authorList>
            <person name="Podar M."/>
        </authorList>
    </citation>
    <scope>NUCLEOTIDE SEQUENCE</scope>
    <source>
        <strain evidence="1">DSM 13166</strain>
    </source>
</reference>
<dbReference type="Proteomes" id="UP001063698">
    <property type="component" value="Chromosome"/>
</dbReference>
<proteinExistence type="predicted"/>
<evidence type="ECO:0000313" key="2">
    <source>
        <dbReference type="Proteomes" id="UP001063698"/>
    </source>
</evidence>
<gene>
    <name evidence="1" type="ORF">IPA_06930</name>
</gene>
<organism evidence="1 2">
    <name type="scientific">Ignicoccus pacificus DSM 13166</name>
    <dbReference type="NCBI Taxonomy" id="940294"/>
    <lineage>
        <taxon>Archaea</taxon>
        <taxon>Thermoproteota</taxon>
        <taxon>Thermoprotei</taxon>
        <taxon>Desulfurococcales</taxon>
        <taxon>Desulfurococcaceae</taxon>
        <taxon>Ignicoccus</taxon>
    </lineage>
</organism>
<dbReference type="KEGG" id="ipc:IPA_06930"/>
<accession>A0A977KBJ7</accession>